<feature type="compositionally biased region" description="Pro residues" evidence="4">
    <location>
        <begin position="103"/>
        <end position="112"/>
    </location>
</feature>
<feature type="non-terminal residue" evidence="7">
    <location>
        <position position="322"/>
    </location>
</feature>
<feature type="transmembrane region" description="Helical" evidence="5">
    <location>
        <begin position="6"/>
        <end position="27"/>
    </location>
</feature>
<keyword evidence="3" id="KW-1015">Disulfide bond</keyword>
<keyword evidence="5" id="KW-1133">Transmembrane helix</keyword>
<evidence type="ECO:0000259" key="6">
    <source>
        <dbReference type="SMART" id="SM01088"/>
    </source>
</evidence>
<dbReference type="PANTHER" id="PTHR24637:SF252">
    <property type="entry name" value="NEMATODE CUTICLE COLLAGEN N-TERMINAL DOMAIN-CONTAINING PROTEIN"/>
    <property type="match status" value="1"/>
</dbReference>
<reference evidence="7" key="1">
    <citation type="submission" date="2023-06" db="EMBL/GenBank/DDBJ databases">
        <authorList>
            <person name="Delattre M."/>
        </authorList>
    </citation>
    <scope>NUCLEOTIDE SEQUENCE</scope>
    <source>
        <strain evidence="7">AF72</strain>
    </source>
</reference>
<comment type="subunit">
    <text evidence="1">Collagen polypeptide chains are complexed within the cuticle by disulfide bonds and other types of covalent cross-links.</text>
</comment>
<dbReference type="EMBL" id="CATQJA010001091">
    <property type="protein sequence ID" value="CAJ0565712.1"/>
    <property type="molecule type" value="Genomic_DNA"/>
</dbReference>
<evidence type="ECO:0000313" key="7">
    <source>
        <dbReference type="EMBL" id="CAJ0565712.1"/>
    </source>
</evidence>
<dbReference type="Pfam" id="PF01484">
    <property type="entry name" value="Col_cuticle_N"/>
    <property type="match status" value="1"/>
</dbReference>
<keyword evidence="8" id="KW-1185">Reference proteome</keyword>
<dbReference type="InterPro" id="IPR008160">
    <property type="entry name" value="Collagen"/>
</dbReference>
<evidence type="ECO:0000313" key="8">
    <source>
        <dbReference type="Proteomes" id="UP001177023"/>
    </source>
</evidence>
<feature type="compositionally biased region" description="Pro residues" evidence="4">
    <location>
        <begin position="150"/>
        <end position="159"/>
    </location>
</feature>
<evidence type="ECO:0000256" key="4">
    <source>
        <dbReference type="SAM" id="MobiDB-lite"/>
    </source>
</evidence>
<feature type="region of interest" description="Disordered" evidence="4">
    <location>
        <begin position="295"/>
        <end position="322"/>
    </location>
</feature>
<dbReference type="InterPro" id="IPR002486">
    <property type="entry name" value="Col_cuticle_N"/>
</dbReference>
<dbReference type="GO" id="GO:0042302">
    <property type="term" value="F:structural constituent of cuticle"/>
    <property type="evidence" value="ECO:0007669"/>
    <property type="project" value="InterPro"/>
</dbReference>
<accession>A0AA36CC35</accession>
<feature type="region of interest" description="Disordered" evidence="4">
    <location>
        <begin position="99"/>
        <end position="280"/>
    </location>
</feature>
<sequence>MADGATIATYASITISTLAICFCLGFANSIMSDIKEFHEDSMFEMGTLKTSSDDAWTVLVQLENAAPYKRDGRSAAKDGPMRSVLHRFRKDVPSQCQCILPSQCPPGPPGPPGQDGHPGAHGEPGIRGPAGRPGMSLEYNAPGGCIDCPAGPPGPPGPSGLPGMPGPKGMPGFAGNPGKSGRPGQPGPGGDRGDTGPEGHPGLPGAYGQQGVRYRKGPRGVPGRCGEQGPPGPPGPLGKAEEGADGMPGPAGFPGKPGLRGVDGEDGEDGSPGMPGVDAAYCPCPQRDTFIRRPEYRIVDYTPTKEEDKPDEERTYAHPSKH</sequence>
<dbReference type="PANTHER" id="PTHR24637">
    <property type="entry name" value="COLLAGEN"/>
    <property type="match status" value="1"/>
</dbReference>
<name>A0AA36CC35_9BILA</name>
<keyword evidence="5" id="KW-0812">Transmembrane</keyword>
<organism evidence="7 8">
    <name type="scientific">Mesorhabditis spiculigera</name>
    <dbReference type="NCBI Taxonomy" id="96644"/>
    <lineage>
        <taxon>Eukaryota</taxon>
        <taxon>Metazoa</taxon>
        <taxon>Ecdysozoa</taxon>
        <taxon>Nematoda</taxon>
        <taxon>Chromadorea</taxon>
        <taxon>Rhabditida</taxon>
        <taxon>Rhabditina</taxon>
        <taxon>Rhabditomorpha</taxon>
        <taxon>Rhabditoidea</taxon>
        <taxon>Rhabditidae</taxon>
        <taxon>Mesorhabditinae</taxon>
        <taxon>Mesorhabditis</taxon>
    </lineage>
</organism>
<evidence type="ECO:0000256" key="2">
    <source>
        <dbReference type="ARBA" id="ARBA00022737"/>
    </source>
</evidence>
<evidence type="ECO:0000256" key="1">
    <source>
        <dbReference type="ARBA" id="ARBA00011518"/>
    </source>
</evidence>
<dbReference type="AlphaFoldDB" id="A0AA36CC35"/>
<keyword evidence="5" id="KW-0472">Membrane</keyword>
<dbReference type="Proteomes" id="UP001177023">
    <property type="component" value="Unassembled WGS sequence"/>
</dbReference>
<evidence type="ECO:0000256" key="3">
    <source>
        <dbReference type="ARBA" id="ARBA00023157"/>
    </source>
</evidence>
<proteinExistence type="predicted"/>
<keyword evidence="2" id="KW-0677">Repeat</keyword>
<feature type="compositionally biased region" description="Basic and acidic residues" evidence="4">
    <location>
        <begin position="295"/>
        <end position="316"/>
    </location>
</feature>
<dbReference type="Pfam" id="PF01391">
    <property type="entry name" value="Collagen"/>
    <property type="match status" value="1"/>
</dbReference>
<feature type="domain" description="Nematode cuticle collagen N-terminal" evidence="6">
    <location>
        <begin position="7"/>
        <end position="59"/>
    </location>
</feature>
<dbReference type="SMART" id="SM01088">
    <property type="entry name" value="Col_cuticle_N"/>
    <property type="match status" value="1"/>
</dbReference>
<evidence type="ECO:0000256" key="5">
    <source>
        <dbReference type="SAM" id="Phobius"/>
    </source>
</evidence>
<comment type="caution">
    <text evidence="7">The sequence shown here is derived from an EMBL/GenBank/DDBJ whole genome shotgun (WGS) entry which is preliminary data.</text>
</comment>
<protein>
    <recommendedName>
        <fullName evidence="6">Nematode cuticle collagen N-terminal domain-containing protein</fullName>
    </recommendedName>
</protein>
<gene>
    <name evidence="7" type="ORF">MSPICULIGERA_LOCUS4343</name>
</gene>
<feature type="compositionally biased region" description="Low complexity" evidence="4">
    <location>
        <begin position="170"/>
        <end position="183"/>
    </location>
</feature>